<protein>
    <submittedName>
        <fullName evidence="2">Uncharacterized protein</fullName>
    </submittedName>
</protein>
<gene>
    <name evidence="2" type="ORF">NU09_0315</name>
</gene>
<keyword evidence="3" id="KW-1185">Reference proteome</keyword>
<keyword evidence="1" id="KW-0472">Membrane</keyword>
<dbReference type="EMBL" id="JUIW01000001">
    <property type="protein sequence ID" value="RYJ45723.1"/>
    <property type="molecule type" value="Genomic_DNA"/>
</dbReference>
<reference evidence="2 3" key="1">
    <citation type="submission" date="2014-12" db="EMBL/GenBank/DDBJ databases">
        <title>Genome sequence of Flavobacterium beibuense RSKm HC5.</title>
        <authorList>
            <person name="Kim J.F."/>
            <person name="Song J.Y."/>
            <person name="Kwak M.-J."/>
            <person name="Lee S.-W."/>
        </authorList>
    </citation>
    <scope>NUCLEOTIDE SEQUENCE [LARGE SCALE GENOMIC DNA]</scope>
    <source>
        <strain evidence="2 3">RSKm HC5</strain>
    </source>
</reference>
<keyword evidence="1" id="KW-0812">Transmembrane</keyword>
<dbReference type="RefSeq" id="WP_165357634.1">
    <property type="nucleotide sequence ID" value="NZ_JUIW01000001.1"/>
</dbReference>
<evidence type="ECO:0000313" key="2">
    <source>
        <dbReference type="EMBL" id="RYJ45723.1"/>
    </source>
</evidence>
<proteinExistence type="predicted"/>
<name>A0A444WIM5_9FLAO</name>
<evidence type="ECO:0000313" key="3">
    <source>
        <dbReference type="Proteomes" id="UP000289775"/>
    </source>
</evidence>
<sequence length="55" mass="6154">MKNTPNYNGNTLARKKKYNFHLAFKKKDNIIRYIEIAVGAIIAAMVAAGIFGIIK</sequence>
<keyword evidence="1" id="KW-1133">Transmembrane helix</keyword>
<organism evidence="2 3">
    <name type="scientific">Flavobacterium beibuense</name>
    <dbReference type="NCBI Taxonomy" id="657326"/>
    <lineage>
        <taxon>Bacteria</taxon>
        <taxon>Pseudomonadati</taxon>
        <taxon>Bacteroidota</taxon>
        <taxon>Flavobacteriia</taxon>
        <taxon>Flavobacteriales</taxon>
        <taxon>Flavobacteriaceae</taxon>
        <taxon>Flavobacterium</taxon>
    </lineage>
</organism>
<comment type="caution">
    <text evidence="2">The sequence shown here is derived from an EMBL/GenBank/DDBJ whole genome shotgun (WGS) entry which is preliminary data.</text>
</comment>
<feature type="transmembrane region" description="Helical" evidence="1">
    <location>
        <begin position="33"/>
        <end position="54"/>
    </location>
</feature>
<accession>A0A444WIM5</accession>
<dbReference type="Proteomes" id="UP000289775">
    <property type="component" value="Unassembled WGS sequence"/>
</dbReference>
<evidence type="ECO:0000256" key="1">
    <source>
        <dbReference type="SAM" id="Phobius"/>
    </source>
</evidence>
<dbReference type="AlphaFoldDB" id="A0A444WIM5"/>